<keyword evidence="4" id="KW-0719">Serine esterase</keyword>
<feature type="compositionally biased region" description="Acidic residues" evidence="8">
    <location>
        <begin position="22"/>
        <end position="33"/>
    </location>
</feature>
<accession>W9CTQ0</accession>
<dbReference type="InterPro" id="IPR029058">
    <property type="entry name" value="AB_hydrolase_fold"/>
</dbReference>
<dbReference type="HOGENOM" id="CLU_024818_3_0_1"/>
<evidence type="ECO:0000313" key="10">
    <source>
        <dbReference type="EMBL" id="ESZ99261.1"/>
    </source>
</evidence>
<dbReference type="GO" id="GO:0051723">
    <property type="term" value="F:protein methylesterase activity"/>
    <property type="evidence" value="ECO:0007669"/>
    <property type="project" value="UniProtKB-EC"/>
</dbReference>
<evidence type="ECO:0000256" key="1">
    <source>
        <dbReference type="ARBA" id="ARBA00008645"/>
    </source>
</evidence>
<keyword evidence="11" id="KW-1185">Reference proteome</keyword>
<sequence length="697" mass="73618">MSDLQRSFVKPKLPKFAPPEFNEAEEEEEDIDVPGELPDLPIDDDSSSASSASSTGTIIPSSNQKLFARPQGVPNRRTMEQIPWTTYFERELFLEHRVEAETIIHHTYLTSPVGSAPLFVTHHGAGSSGLSFAVLTAEIRKKLPSAGVLSLDARGHGSTNISPEAELLDLSLETLSSDLLYVIETTKDKMSWKELPPLVLIGHSLGGAVVTDVAKSGKLGNSVLGYAVLDVVEGSAMDALQSMQTYLSTRPLGFPSLQSGIEWHMRSRTIRNSFSARTSVPALLKHDEEASGSRSWTWRTNLAATQPFWEDWFVGLSKKFLEARGGKLLLLAGTDRLDKELMIGQMQGKYALQVFPDAGHFIHEDLPEKTAMVLVDFYSRNDRSALVLPPKVSDLLRAAIEIRSIDKPTPDSTVSSVDVLIRFVDIGSSDLLSDLSVGLMGKLRLRKCGILDLNYLSGLSSNLINQRNINININTIISNLDKMRFSNPLLVAGLIAFASASPAPAPEPTTPTASQSQALVDDLQSYFSVLATQSAMLALVSDLATNTAALNTLEALQASLQADILNGQTPNTAVLTALPSPIASVIGSVYTAELSILSKDGFGDLVASVTSEAASAASASGTGTGAAETAPATATATQKTSTTGSGSGTATATTGTPSASPTAAPVKAEGAAGALGVDMLRICGGLAVGIVGVVMAL</sequence>
<dbReference type="Pfam" id="PF12697">
    <property type="entry name" value="Abhydrolase_6"/>
    <property type="match status" value="1"/>
</dbReference>
<dbReference type="Proteomes" id="UP000019487">
    <property type="component" value="Unassembled WGS sequence"/>
</dbReference>
<dbReference type="FunFam" id="3.40.50.1820:FF:000186">
    <property type="entry name" value="Protein phosphatase methylesterase 1"/>
    <property type="match status" value="1"/>
</dbReference>
<evidence type="ECO:0000256" key="7">
    <source>
        <dbReference type="ARBA" id="ARBA00049203"/>
    </source>
</evidence>
<dbReference type="SUPFAM" id="SSF53474">
    <property type="entry name" value="alpha/beta-Hydrolases"/>
    <property type="match status" value="1"/>
</dbReference>
<dbReference type="STRING" id="1432307.W9CTQ0"/>
<dbReference type="InterPro" id="IPR016812">
    <property type="entry name" value="PPase_methylesterase_euk"/>
</dbReference>
<organism evidence="10 11">
    <name type="scientific">Sclerotinia borealis (strain F-4128)</name>
    <dbReference type="NCBI Taxonomy" id="1432307"/>
    <lineage>
        <taxon>Eukaryota</taxon>
        <taxon>Fungi</taxon>
        <taxon>Dikarya</taxon>
        <taxon>Ascomycota</taxon>
        <taxon>Pezizomycotina</taxon>
        <taxon>Leotiomycetes</taxon>
        <taxon>Helotiales</taxon>
        <taxon>Sclerotiniaceae</taxon>
        <taxon>Sclerotinia</taxon>
    </lineage>
</organism>
<evidence type="ECO:0000256" key="3">
    <source>
        <dbReference type="ARBA" id="ARBA00020672"/>
    </source>
</evidence>
<evidence type="ECO:0000313" key="11">
    <source>
        <dbReference type="Proteomes" id="UP000019487"/>
    </source>
</evidence>
<dbReference type="EC" id="3.1.1.89" evidence="2"/>
<dbReference type="OrthoDB" id="194865at2759"/>
<evidence type="ECO:0000259" key="9">
    <source>
        <dbReference type="Pfam" id="PF12697"/>
    </source>
</evidence>
<dbReference type="PANTHER" id="PTHR14189:SF0">
    <property type="entry name" value="PROTEIN PHOSPHATASE METHYLESTERASE 1"/>
    <property type="match status" value="1"/>
</dbReference>
<feature type="region of interest" description="Disordered" evidence="8">
    <location>
        <begin position="1"/>
        <end position="72"/>
    </location>
</feature>
<keyword evidence="5" id="KW-0378">Hydrolase</keyword>
<feature type="region of interest" description="Disordered" evidence="8">
    <location>
        <begin position="618"/>
        <end position="664"/>
    </location>
</feature>
<evidence type="ECO:0000256" key="8">
    <source>
        <dbReference type="SAM" id="MobiDB-lite"/>
    </source>
</evidence>
<comment type="similarity">
    <text evidence="1">Belongs to the AB hydrolase superfamily.</text>
</comment>
<name>W9CTQ0_SCLBF</name>
<feature type="domain" description="AB hydrolase-1" evidence="9">
    <location>
        <begin position="120"/>
        <end position="371"/>
    </location>
</feature>
<dbReference type="InterPro" id="IPR000073">
    <property type="entry name" value="AB_hydrolase_1"/>
</dbReference>
<evidence type="ECO:0000256" key="4">
    <source>
        <dbReference type="ARBA" id="ARBA00022487"/>
    </source>
</evidence>
<protein>
    <recommendedName>
        <fullName evidence="3">Protein phosphatase methylesterase 1</fullName>
        <ecNumber evidence="2">3.1.1.89</ecNumber>
    </recommendedName>
</protein>
<reference evidence="10 11" key="1">
    <citation type="journal article" date="2014" name="Genome Announc.">
        <title>Draft genome sequence of Sclerotinia borealis, a psychrophilic plant pathogenic fungus.</title>
        <authorList>
            <person name="Mardanov A.V."/>
            <person name="Beletsky A.V."/>
            <person name="Kadnikov V.V."/>
            <person name="Ignatov A.N."/>
            <person name="Ravin N.V."/>
        </authorList>
    </citation>
    <scope>NUCLEOTIDE SEQUENCE [LARGE SCALE GENOMIC DNA]</scope>
    <source>
        <strain evidence="11">F-4157</strain>
    </source>
</reference>
<gene>
    <name evidence="10" type="ORF">SBOR_0354</name>
</gene>
<proteinExistence type="inferred from homology"/>
<evidence type="ECO:0000256" key="2">
    <source>
        <dbReference type="ARBA" id="ARBA00013111"/>
    </source>
</evidence>
<evidence type="ECO:0000256" key="5">
    <source>
        <dbReference type="ARBA" id="ARBA00022801"/>
    </source>
</evidence>
<dbReference type="PANTHER" id="PTHR14189">
    <property type="entry name" value="PROTEIN PHOSPHATASE METHYLESTERASE-1 RELATED"/>
    <property type="match status" value="1"/>
</dbReference>
<dbReference type="EMBL" id="AYSA01000015">
    <property type="protein sequence ID" value="ESZ99261.1"/>
    <property type="molecule type" value="Genomic_DNA"/>
</dbReference>
<comment type="function">
    <text evidence="6">Demethylates proteins that have been reversibly carboxymethylated. Demethylates the phosphatase PP2A catalytic subunit.</text>
</comment>
<evidence type="ECO:0000256" key="6">
    <source>
        <dbReference type="ARBA" id="ARBA00024741"/>
    </source>
</evidence>
<comment type="catalytic activity">
    <reaction evidence="7">
        <text>[phosphatase 2A protein]-C-terminal L-leucine methyl ester + H2O = [phosphatase 2A protein]-C-terminal L-leucine + methanol + H(+)</text>
        <dbReference type="Rhea" id="RHEA:48548"/>
        <dbReference type="Rhea" id="RHEA-COMP:12134"/>
        <dbReference type="Rhea" id="RHEA-COMP:12135"/>
        <dbReference type="ChEBI" id="CHEBI:15377"/>
        <dbReference type="ChEBI" id="CHEBI:15378"/>
        <dbReference type="ChEBI" id="CHEBI:17790"/>
        <dbReference type="ChEBI" id="CHEBI:90516"/>
        <dbReference type="ChEBI" id="CHEBI:90517"/>
        <dbReference type="EC" id="3.1.1.89"/>
    </reaction>
</comment>
<comment type="caution">
    <text evidence="10">The sequence shown here is derived from an EMBL/GenBank/DDBJ whole genome shotgun (WGS) entry which is preliminary data.</text>
</comment>
<feature type="compositionally biased region" description="Low complexity" evidence="8">
    <location>
        <begin position="47"/>
        <end position="62"/>
    </location>
</feature>
<dbReference type="AlphaFoldDB" id="W9CTQ0"/>
<dbReference type="Gene3D" id="3.40.50.1820">
    <property type="entry name" value="alpha/beta hydrolase"/>
    <property type="match status" value="1"/>
</dbReference>